<evidence type="ECO:0000313" key="1">
    <source>
        <dbReference type="EMBL" id="VVD89754.1"/>
    </source>
</evidence>
<gene>
    <name evidence="1" type="ORF">PCE31107_01566</name>
</gene>
<proteinExistence type="predicted"/>
<protein>
    <submittedName>
        <fullName evidence="1">Molybdenum ABC transporter substrate-binding protein</fullName>
    </submittedName>
</protein>
<dbReference type="EMBL" id="CABPRY010000002">
    <property type="protein sequence ID" value="VVD89754.1"/>
    <property type="molecule type" value="Genomic_DNA"/>
</dbReference>
<dbReference type="PANTHER" id="PTHR30632:SF11">
    <property type="entry name" value="BLR4797 PROTEIN"/>
    <property type="match status" value="1"/>
</dbReference>
<reference evidence="1 2" key="1">
    <citation type="submission" date="2019-08" db="EMBL/GenBank/DDBJ databases">
        <authorList>
            <person name="Peeters C."/>
        </authorList>
    </citation>
    <scope>NUCLEOTIDE SEQUENCE [LARGE SCALE GENOMIC DNA]</scope>
    <source>
        <strain evidence="1 2">LMG 31107</strain>
    </source>
</reference>
<name>A0A5E4TT22_9BURK</name>
<accession>A0A5E4TT22</accession>
<sequence>MSDTLENELKVLTTGILKQPLRELAKQFEADHGCRVAASWGPSAGNSPEANQVRIRNGEHVDVLLMVTTGMNNLIREGYFTPIVRQDVVTSKIGVAVRQGHPSVDVSSVEALRQLLLNAHSIGYSEGASGSYVENTLFKRLGIQAELAGKMHLVLGQKFVGEAVASGEVEVGIQQISELKLVSDITILGPLPDAVQYTSVVSGAVSSKARCQDLATRFLDFLCSDAATDTLLKAGLEIAPRQIAP</sequence>
<dbReference type="Pfam" id="PF13531">
    <property type="entry name" value="SBP_bac_11"/>
    <property type="match status" value="1"/>
</dbReference>
<dbReference type="PANTHER" id="PTHR30632">
    <property type="entry name" value="MOLYBDATE-BINDING PERIPLASMIC PROTEIN"/>
    <property type="match status" value="1"/>
</dbReference>
<dbReference type="AlphaFoldDB" id="A0A5E4TT22"/>
<dbReference type="GO" id="GO:0030973">
    <property type="term" value="F:molybdate ion binding"/>
    <property type="evidence" value="ECO:0007669"/>
    <property type="project" value="TreeGrafter"/>
</dbReference>
<dbReference type="Proteomes" id="UP000396788">
    <property type="component" value="Unassembled WGS sequence"/>
</dbReference>
<dbReference type="Gene3D" id="3.40.190.10">
    <property type="entry name" value="Periplasmic binding protein-like II"/>
    <property type="match status" value="2"/>
</dbReference>
<evidence type="ECO:0000313" key="2">
    <source>
        <dbReference type="Proteomes" id="UP000396788"/>
    </source>
</evidence>
<dbReference type="RefSeq" id="WP_130026759.1">
    <property type="nucleotide sequence ID" value="NZ_CABPRY010000002.1"/>
</dbReference>
<organism evidence="1 2">
    <name type="scientific">Pandoraea cepalis</name>
    <dbReference type="NCBI Taxonomy" id="2508294"/>
    <lineage>
        <taxon>Bacteria</taxon>
        <taxon>Pseudomonadati</taxon>
        <taxon>Pseudomonadota</taxon>
        <taxon>Betaproteobacteria</taxon>
        <taxon>Burkholderiales</taxon>
        <taxon>Burkholderiaceae</taxon>
        <taxon>Pandoraea</taxon>
    </lineage>
</organism>
<dbReference type="GO" id="GO:0015689">
    <property type="term" value="P:molybdate ion transport"/>
    <property type="evidence" value="ECO:0007669"/>
    <property type="project" value="TreeGrafter"/>
</dbReference>
<dbReference type="InterPro" id="IPR050682">
    <property type="entry name" value="ModA/WtpA"/>
</dbReference>
<dbReference type="SUPFAM" id="SSF53850">
    <property type="entry name" value="Periplasmic binding protein-like II"/>
    <property type="match status" value="1"/>
</dbReference>